<name>A0ABW2V624_9BACL</name>
<dbReference type="EMBL" id="JBHTGQ010000021">
    <property type="protein sequence ID" value="MFC7750216.1"/>
    <property type="molecule type" value="Genomic_DNA"/>
</dbReference>
<keyword evidence="2" id="KW-1133">Transmembrane helix</keyword>
<comment type="caution">
    <text evidence="3">The sequence shown here is derived from an EMBL/GenBank/DDBJ whole genome shotgun (WGS) entry which is preliminary data.</text>
</comment>
<evidence type="ECO:0000256" key="1">
    <source>
        <dbReference type="SAM" id="MobiDB-lite"/>
    </source>
</evidence>
<feature type="transmembrane region" description="Helical" evidence="2">
    <location>
        <begin position="65"/>
        <end position="83"/>
    </location>
</feature>
<evidence type="ECO:0000256" key="2">
    <source>
        <dbReference type="SAM" id="Phobius"/>
    </source>
</evidence>
<gene>
    <name evidence="3" type="ORF">ACFQWB_09780</name>
</gene>
<evidence type="ECO:0000313" key="3">
    <source>
        <dbReference type="EMBL" id="MFC7750216.1"/>
    </source>
</evidence>
<dbReference type="RefSeq" id="WP_138790015.1">
    <property type="nucleotide sequence ID" value="NZ_JBHTGQ010000021.1"/>
</dbReference>
<evidence type="ECO:0008006" key="5">
    <source>
        <dbReference type="Google" id="ProtNLM"/>
    </source>
</evidence>
<proteinExistence type="predicted"/>
<feature type="region of interest" description="Disordered" evidence="1">
    <location>
        <begin position="30"/>
        <end position="52"/>
    </location>
</feature>
<feature type="compositionally biased region" description="Low complexity" evidence="1">
    <location>
        <begin position="38"/>
        <end position="52"/>
    </location>
</feature>
<keyword evidence="2" id="KW-0472">Membrane</keyword>
<dbReference type="Proteomes" id="UP001596528">
    <property type="component" value="Unassembled WGS sequence"/>
</dbReference>
<accession>A0ABW2V624</accession>
<organism evidence="3 4">
    <name type="scientific">Paenibacillus thermoaerophilus</name>
    <dbReference type="NCBI Taxonomy" id="1215385"/>
    <lineage>
        <taxon>Bacteria</taxon>
        <taxon>Bacillati</taxon>
        <taxon>Bacillota</taxon>
        <taxon>Bacilli</taxon>
        <taxon>Bacillales</taxon>
        <taxon>Paenibacillaceae</taxon>
        <taxon>Paenibacillus</taxon>
    </lineage>
</organism>
<keyword evidence="2" id="KW-0812">Transmembrane</keyword>
<evidence type="ECO:0000313" key="4">
    <source>
        <dbReference type="Proteomes" id="UP001596528"/>
    </source>
</evidence>
<sequence length="84" mass="9041">MICPNCSSSQENGTYCSQCGTLLREKEPESALQADVSAPSAEQPQPAQALPDPEYSAPFVSLHTAVYMGLAVLLFGYACVHFWS</sequence>
<keyword evidence="4" id="KW-1185">Reference proteome</keyword>
<protein>
    <recommendedName>
        <fullName evidence="5">Zinc-ribbon domain-containing protein</fullName>
    </recommendedName>
</protein>
<reference evidence="4" key="1">
    <citation type="journal article" date="2019" name="Int. J. Syst. Evol. Microbiol.">
        <title>The Global Catalogue of Microorganisms (GCM) 10K type strain sequencing project: providing services to taxonomists for standard genome sequencing and annotation.</title>
        <authorList>
            <consortium name="The Broad Institute Genomics Platform"/>
            <consortium name="The Broad Institute Genome Sequencing Center for Infectious Disease"/>
            <person name="Wu L."/>
            <person name="Ma J."/>
        </authorList>
    </citation>
    <scope>NUCLEOTIDE SEQUENCE [LARGE SCALE GENOMIC DNA]</scope>
    <source>
        <strain evidence="4">JCM 18657</strain>
    </source>
</reference>